<evidence type="ECO:0000313" key="1">
    <source>
        <dbReference type="EMBL" id="CAB4021377.1"/>
    </source>
</evidence>
<dbReference type="AlphaFoldDB" id="A0A6S7IU42"/>
<protein>
    <submittedName>
        <fullName evidence="1">PiRNA biogenesis EXD1-like</fullName>
    </submittedName>
</protein>
<dbReference type="GO" id="GO:0034587">
    <property type="term" value="P:piRNA processing"/>
    <property type="evidence" value="ECO:0007669"/>
    <property type="project" value="TreeGrafter"/>
</dbReference>
<keyword evidence="2" id="KW-1185">Reference proteome</keyword>
<dbReference type="Pfam" id="PF01612">
    <property type="entry name" value="DNA_pol_A_exo1"/>
    <property type="match status" value="1"/>
</dbReference>
<dbReference type="Proteomes" id="UP001152795">
    <property type="component" value="Unassembled WGS sequence"/>
</dbReference>
<reference evidence="1" key="1">
    <citation type="submission" date="2020-04" db="EMBL/GenBank/DDBJ databases">
        <authorList>
            <person name="Alioto T."/>
            <person name="Alioto T."/>
            <person name="Gomez Garrido J."/>
        </authorList>
    </citation>
    <scope>NUCLEOTIDE SEQUENCE</scope>
    <source>
        <strain evidence="1">A484AB</strain>
    </source>
</reference>
<proteinExistence type="predicted"/>
<organism evidence="1 2">
    <name type="scientific">Paramuricea clavata</name>
    <name type="common">Red gorgonian</name>
    <name type="synonym">Violescent sea-whip</name>
    <dbReference type="NCBI Taxonomy" id="317549"/>
    <lineage>
        <taxon>Eukaryota</taxon>
        <taxon>Metazoa</taxon>
        <taxon>Cnidaria</taxon>
        <taxon>Anthozoa</taxon>
        <taxon>Octocorallia</taxon>
        <taxon>Malacalcyonacea</taxon>
        <taxon>Plexauridae</taxon>
        <taxon>Paramuricea</taxon>
    </lineage>
</organism>
<dbReference type="PANTHER" id="PTHR46628">
    <property type="entry name" value="PIRNA BIOGENESIS PROTEIN EXD1"/>
    <property type="match status" value="1"/>
</dbReference>
<dbReference type="GO" id="GO:1990923">
    <property type="term" value="C:PET complex"/>
    <property type="evidence" value="ECO:0007669"/>
    <property type="project" value="TreeGrafter"/>
</dbReference>
<sequence length="353" mass="40845">MAGQIEYSDDSNSKLIDNELALNVAISELNQYKQTSNNLLAVDCEGVSLSRKGELTILSIATREKAYLFDVLKIGKAIFSGGLQEILEDSTQEKLTFDCRQDSDALWHQFNVKLAGVLDLQLLEIMYRRENPTSESAKPSPKTKFGRYKRRSQFTDKVEKIYGYRRCLELYLEDDKLIEAKDSGGKLFKINNKAWKVRPLSETLIQYCVADTMGMFKLYDKMKDILSSVDGKTRLKIASEKYVEFYRQKEERSYDGYETNAFLPLDIIPEKGSTSFPLSNTSCTRCKRQFPREEFSVTQLNKGEQKCRVCKEIKRLDDVQRNREDNWARCDDEEYIDFPECGNDYCFTWGCSC</sequence>
<dbReference type="OrthoDB" id="26838at2759"/>
<evidence type="ECO:0000313" key="2">
    <source>
        <dbReference type="Proteomes" id="UP001152795"/>
    </source>
</evidence>
<dbReference type="SUPFAM" id="SSF53098">
    <property type="entry name" value="Ribonuclease H-like"/>
    <property type="match status" value="1"/>
</dbReference>
<dbReference type="InterPro" id="IPR012337">
    <property type="entry name" value="RNaseH-like_sf"/>
</dbReference>
<dbReference type="PANTHER" id="PTHR46628:SF1">
    <property type="entry name" value="PIRNA BIOGENESIS PROTEIN EXD1"/>
    <property type="match status" value="1"/>
</dbReference>
<dbReference type="EMBL" id="CACRXK020011403">
    <property type="protein sequence ID" value="CAB4021377.1"/>
    <property type="molecule type" value="Genomic_DNA"/>
</dbReference>
<accession>A0A6S7IU42</accession>
<comment type="caution">
    <text evidence="1">The sequence shown here is derived from an EMBL/GenBank/DDBJ whole genome shotgun (WGS) entry which is preliminary data.</text>
</comment>
<dbReference type="SMART" id="SM00474">
    <property type="entry name" value="35EXOc"/>
    <property type="match status" value="1"/>
</dbReference>
<dbReference type="GO" id="GO:0003676">
    <property type="term" value="F:nucleic acid binding"/>
    <property type="evidence" value="ECO:0007669"/>
    <property type="project" value="InterPro"/>
</dbReference>
<dbReference type="GO" id="GO:0008408">
    <property type="term" value="F:3'-5' exonuclease activity"/>
    <property type="evidence" value="ECO:0007669"/>
    <property type="project" value="InterPro"/>
</dbReference>
<dbReference type="InterPro" id="IPR036397">
    <property type="entry name" value="RNaseH_sf"/>
</dbReference>
<dbReference type="Gene3D" id="3.30.420.10">
    <property type="entry name" value="Ribonuclease H-like superfamily/Ribonuclease H"/>
    <property type="match status" value="1"/>
</dbReference>
<gene>
    <name evidence="1" type="ORF">PACLA_8A013555</name>
</gene>
<dbReference type="InterPro" id="IPR052144">
    <property type="entry name" value="piRNA_biogenesis_EXD1"/>
</dbReference>
<name>A0A6S7IU42_PARCT</name>
<dbReference type="InterPro" id="IPR002562">
    <property type="entry name" value="3'-5'_exonuclease_dom"/>
</dbReference>